<accession>A0A815ZFL1</accession>
<dbReference type="Proteomes" id="UP000681722">
    <property type="component" value="Unassembled WGS sequence"/>
</dbReference>
<keyword evidence="5" id="KW-1185">Reference proteome</keyword>
<gene>
    <name evidence="2" type="ORF">GPM918_LOCUS41285</name>
    <name evidence="1" type="ORF">OVA965_LOCUS38025</name>
    <name evidence="4" type="ORF">SRO942_LOCUS42318</name>
    <name evidence="3" type="ORF">TMI583_LOCUS39163</name>
</gene>
<evidence type="ECO:0000313" key="1">
    <source>
        <dbReference type="EMBL" id="CAF1526183.1"/>
    </source>
</evidence>
<sequence length="252" mass="29975">CSRLQILVHCLLTPPSNLLIVCHGLIHDNIRETWQLKEMHCVVLQWMFLSTSSIWFITDLVGRSSWKSKEFRLQNIIKMFENLKYRNDYFDLFIDALSTLTINSDDNVYKKEPITSKQALYLYQMFSILSVLLTNSTQYETYFRERYLEEFTYFLKEELILSKIAIQYPVYRFLPKLIKNVIHRIMYGAMNATNLESQLEAWCQQNSVIPDDDDKPWVLKYHIEYEDEIDDGDDDGNKFRFCVILCDSLEGH</sequence>
<dbReference type="AlphaFoldDB" id="A0A815ZFL1"/>
<comment type="caution">
    <text evidence="2">The sequence shown here is derived from an EMBL/GenBank/DDBJ whole genome shotgun (WGS) entry which is preliminary data.</text>
</comment>
<dbReference type="OrthoDB" id="119028at2759"/>
<feature type="non-terminal residue" evidence="2">
    <location>
        <position position="1"/>
    </location>
</feature>
<dbReference type="PANTHER" id="PTHR35354">
    <property type="entry name" value="RGD1561648"/>
    <property type="match status" value="1"/>
</dbReference>
<dbReference type="EMBL" id="CAJNOQ010032188">
    <property type="protein sequence ID" value="CAF1583958.1"/>
    <property type="molecule type" value="Genomic_DNA"/>
</dbReference>
<dbReference type="InterPro" id="IPR027878">
    <property type="entry name" value="DUF4551"/>
</dbReference>
<proteinExistence type="predicted"/>
<dbReference type="Proteomes" id="UP000682733">
    <property type="component" value="Unassembled WGS sequence"/>
</dbReference>
<dbReference type="EMBL" id="CAJOBC010098202">
    <property type="protein sequence ID" value="CAF4452548.1"/>
    <property type="molecule type" value="Genomic_DNA"/>
</dbReference>
<protein>
    <submittedName>
        <fullName evidence="2">Uncharacterized protein</fullName>
    </submittedName>
</protein>
<dbReference type="Proteomes" id="UP000677228">
    <property type="component" value="Unassembled WGS sequence"/>
</dbReference>
<organism evidence="2 5">
    <name type="scientific">Didymodactylos carnosus</name>
    <dbReference type="NCBI Taxonomy" id="1234261"/>
    <lineage>
        <taxon>Eukaryota</taxon>
        <taxon>Metazoa</taxon>
        <taxon>Spiralia</taxon>
        <taxon>Gnathifera</taxon>
        <taxon>Rotifera</taxon>
        <taxon>Eurotatoria</taxon>
        <taxon>Bdelloidea</taxon>
        <taxon>Philodinida</taxon>
        <taxon>Philodinidae</taxon>
        <taxon>Didymodactylos</taxon>
    </lineage>
</organism>
<dbReference type="EMBL" id="CAJNOK010036873">
    <property type="protein sequence ID" value="CAF1526183.1"/>
    <property type="molecule type" value="Genomic_DNA"/>
</dbReference>
<reference evidence="2" key="1">
    <citation type="submission" date="2021-02" db="EMBL/GenBank/DDBJ databases">
        <authorList>
            <person name="Nowell W R."/>
        </authorList>
    </citation>
    <scope>NUCLEOTIDE SEQUENCE</scope>
</reference>
<evidence type="ECO:0000313" key="5">
    <source>
        <dbReference type="Proteomes" id="UP000663829"/>
    </source>
</evidence>
<name>A0A815ZFL1_9BILA</name>
<dbReference type="Proteomes" id="UP000663829">
    <property type="component" value="Unassembled WGS sequence"/>
</dbReference>
<dbReference type="EMBL" id="CAJOBA010059052">
    <property type="protein sequence ID" value="CAF4312953.1"/>
    <property type="molecule type" value="Genomic_DNA"/>
</dbReference>
<evidence type="ECO:0000313" key="2">
    <source>
        <dbReference type="EMBL" id="CAF1583958.1"/>
    </source>
</evidence>
<evidence type="ECO:0000313" key="3">
    <source>
        <dbReference type="EMBL" id="CAF4312953.1"/>
    </source>
</evidence>
<dbReference type="PANTHER" id="PTHR35354:SF1">
    <property type="entry name" value="RGD1561648"/>
    <property type="match status" value="1"/>
</dbReference>
<evidence type="ECO:0000313" key="4">
    <source>
        <dbReference type="EMBL" id="CAF4452548.1"/>
    </source>
</evidence>
<dbReference type="Pfam" id="PF15087">
    <property type="entry name" value="DUF4551"/>
    <property type="match status" value="1"/>
</dbReference>